<organism evidence="10 11">
    <name type="scientific">Gordonibacter pamelaeae</name>
    <dbReference type="NCBI Taxonomy" id="471189"/>
    <lineage>
        <taxon>Bacteria</taxon>
        <taxon>Bacillati</taxon>
        <taxon>Actinomycetota</taxon>
        <taxon>Coriobacteriia</taxon>
        <taxon>Eggerthellales</taxon>
        <taxon>Eggerthellaceae</taxon>
        <taxon>Gordonibacter</taxon>
    </lineage>
</organism>
<proteinExistence type="inferred from homology"/>
<dbReference type="Gene3D" id="3.30.63.10">
    <property type="entry name" value="Guanylate Kinase phosphate binding domain"/>
    <property type="match status" value="1"/>
</dbReference>
<evidence type="ECO:0000256" key="3">
    <source>
        <dbReference type="ARBA" id="ARBA00016296"/>
    </source>
</evidence>
<comment type="caution">
    <text evidence="10">The sequence shown here is derived from an EMBL/GenBank/DDBJ whole genome shotgun (WGS) entry which is preliminary data.</text>
</comment>
<dbReference type="InterPro" id="IPR008145">
    <property type="entry name" value="GK/Ca_channel_bsu"/>
</dbReference>
<dbReference type="GO" id="GO:0004385">
    <property type="term" value="F:GMP kinase activity"/>
    <property type="evidence" value="ECO:0007669"/>
    <property type="project" value="UniProtKB-UniRule"/>
</dbReference>
<keyword evidence="6 9" id="KW-0418">Kinase</keyword>
<keyword evidence="7 9" id="KW-0067">ATP-binding</keyword>
<evidence type="ECO:0000256" key="1">
    <source>
        <dbReference type="ARBA" id="ARBA00005790"/>
    </source>
</evidence>
<keyword evidence="4 9" id="KW-0808">Transferase</keyword>
<evidence type="ECO:0000256" key="4">
    <source>
        <dbReference type="ARBA" id="ARBA00022679"/>
    </source>
</evidence>
<evidence type="ECO:0000313" key="10">
    <source>
        <dbReference type="EMBL" id="RDB65811.1"/>
    </source>
</evidence>
<evidence type="ECO:0000256" key="6">
    <source>
        <dbReference type="ARBA" id="ARBA00022777"/>
    </source>
</evidence>
<dbReference type="CDD" id="cd00071">
    <property type="entry name" value="GMPK"/>
    <property type="match status" value="1"/>
</dbReference>
<keyword evidence="9" id="KW-0963">Cytoplasm</keyword>
<dbReference type="GeneID" id="78359409"/>
<comment type="function">
    <text evidence="9">Essential for recycling GMP and indirectly, cGMP.</text>
</comment>
<evidence type="ECO:0000256" key="8">
    <source>
        <dbReference type="ARBA" id="ARBA00030128"/>
    </source>
</evidence>
<dbReference type="FunFam" id="3.30.63.10:FF:000002">
    <property type="entry name" value="Guanylate kinase 1"/>
    <property type="match status" value="1"/>
</dbReference>
<dbReference type="PANTHER" id="PTHR23117">
    <property type="entry name" value="GUANYLATE KINASE-RELATED"/>
    <property type="match status" value="1"/>
</dbReference>
<protein>
    <recommendedName>
        <fullName evidence="3 9">Guanylate kinase</fullName>
        <ecNumber evidence="2 9">2.7.4.8</ecNumber>
    </recommendedName>
    <alternativeName>
        <fullName evidence="8 9">GMP kinase</fullName>
    </alternativeName>
</protein>
<evidence type="ECO:0000256" key="2">
    <source>
        <dbReference type="ARBA" id="ARBA00012961"/>
    </source>
</evidence>
<evidence type="ECO:0000256" key="7">
    <source>
        <dbReference type="ARBA" id="ARBA00022840"/>
    </source>
</evidence>
<evidence type="ECO:0000313" key="11">
    <source>
        <dbReference type="Proteomes" id="UP000254000"/>
    </source>
</evidence>
<dbReference type="InterPro" id="IPR027417">
    <property type="entry name" value="P-loop_NTPase"/>
</dbReference>
<accession>A0A369M236</accession>
<dbReference type="OrthoDB" id="9808150at2"/>
<dbReference type="Proteomes" id="UP000254000">
    <property type="component" value="Unassembled WGS sequence"/>
</dbReference>
<keyword evidence="11" id="KW-1185">Reference proteome</keyword>
<dbReference type="GO" id="GO:0005524">
    <property type="term" value="F:ATP binding"/>
    <property type="evidence" value="ECO:0007669"/>
    <property type="project" value="UniProtKB-UniRule"/>
</dbReference>
<dbReference type="SMART" id="SM00072">
    <property type="entry name" value="GuKc"/>
    <property type="match status" value="1"/>
</dbReference>
<dbReference type="Pfam" id="PF00625">
    <property type="entry name" value="Guanylate_kin"/>
    <property type="match status" value="1"/>
</dbReference>
<dbReference type="RefSeq" id="WP_041239778.1">
    <property type="nucleotide sequence ID" value="NZ_CABMMS010000003.1"/>
</dbReference>
<comment type="similarity">
    <text evidence="1 9">Belongs to the guanylate kinase family.</text>
</comment>
<gene>
    <name evidence="9" type="primary">gmk</name>
    <name evidence="10" type="ORF">C1877_06810</name>
</gene>
<dbReference type="PANTHER" id="PTHR23117:SF13">
    <property type="entry name" value="GUANYLATE KINASE"/>
    <property type="match status" value="1"/>
</dbReference>
<reference evidence="10 11" key="1">
    <citation type="journal article" date="2018" name="Elife">
        <title>Discovery and characterization of a prevalent human gut bacterial enzyme sufficient for the inactivation of a family of plant toxins.</title>
        <authorList>
            <person name="Koppel N."/>
            <person name="Bisanz J.E."/>
            <person name="Pandelia M.E."/>
            <person name="Turnbaugh P.J."/>
            <person name="Balskus E.P."/>
        </authorList>
    </citation>
    <scope>NUCLEOTIDE SEQUENCE [LARGE SCALE GENOMIC DNA]</scope>
    <source>
        <strain evidence="10 11">3C</strain>
    </source>
</reference>
<dbReference type="EC" id="2.7.4.8" evidence="2 9"/>
<sequence>MRHGNLFVISGPSGAGKGTLVARLLREVPDAWVSRSVTTRAPREGEVDGVHYQFASAEEFQDLVDTDGLLEWATYAGNRYGTPRATVEDHMACGEQVILEIDVQGAFQVRDKMPAARLVFIEPPSLQVLEERLRGRGTESDEVIEARMKAAEVELSRKMEYDMRLVNDNLDEATDALVRYVNEQAEKARG</sequence>
<feature type="binding site" evidence="9">
    <location>
        <begin position="11"/>
        <end position="18"/>
    </location>
    <ligand>
        <name>ATP</name>
        <dbReference type="ChEBI" id="CHEBI:30616"/>
    </ligand>
</feature>
<dbReference type="NCBIfam" id="TIGR03263">
    <property type="entry name" value="guanyl_kin"/>
    <property type="match status" value="1"/>
</dbReference>
<dbReference type="GO" id="GO:0005829">
    <property type="term" value="C:cytosol"/>
    <property type="evidence" value="ECO:0007669"/>
    <property type="project" value="TreeGrafter"/>
</dbReference>
<evidence type="ECO:0000256" key="9">
    <source>
        <dbReference type="HAMAP-Rule" id="MF_00328"/>
    </source>
</evidence>
<dbReference type="PROSITE" id="PS50052">
    <property type="entry name" value="GUANYLATE_KINASE_2"/>
    <property type="match status" value="1"/>
</dbReference>
<dbReference type="InterPro" id="IPR017665">
    <property type="entry name" value="Guanylate_kinase"/>
</dbReference>
<dbReference type="SUPFAM" id="SSF52540">
    <property type="entry name" value="P-loop containing nucleoside triphosphate hydrolases"/>
    <property type="match status" value="1"/>
</dbReference>
<name>A0A369M236_9ACTN</name>
<dbReference type="Gene3D" id="3.40.50.300">
    <property type="entry name" value="P-loop containing nucleotide triphosphate hydrolases"/>
    <property type="match status" value="1"/>
</dbReference>
<evidence type="ECO:0000256" key="5">
    <source>
        <dbReference type="ARBA" id="ARBA00022741"/>
    </source>
</evidence>
<dbReference type="AlphaFoldDB" id="A0A369M236"/>
<keyword evidence="5 9" id="KW-0547">Nucleotide-binding</keyword>
<dbReference type="HAMAP" id="MF_00328">
    <property type="entry name" value="Guanylate_kinase"/>
    <property type="match status" value="1"/>
</dbReference>
<comment type="subcellular location">
    <subcellularLocation>
        <location evidence="9">Cytoplasm</location>
    </subcellularLocation>
</comment>
<comment type="catalytic activity">
    <reaction evidence="9">
        <text>GMP + ATP = GDP + ADP</text>
        <dbReference type="Rhea" id="RHEA:20780"/>
        <dbReference type="ChEBI" id="CHEBI:30616"/>
        <dbReference type="ChEBI" id="CHEBI:58115"/>
        <dbReference type="ChEBI" id="CHEBI:58189"/>
        <dbReference type="ChEBI" id="CHEBI:456216"/>
        <dbReference type="EC" id="2.7.4.8"/>
    </reaction>
</comment>
<dbReference type="EMBL" id="PPTS01000003">
    <property type="protein sequence ID" value="RDB65811.1"/>
    <property type="molecule type" value="Genomic_DNA"/>
</dbReference>
<dbReference type="InterPro" id="IPR008144">
    <property type="entry name" value="Guanylate_kin-like_dom"/>
</dbReference>